<dbReference type="SUPFAM" id="SSF52540">
    <property type="entry name" value="P-loop containing nucleoside triphosphate hydrolases"/>
    <property type="match status" value="1"/>
</dbReference>
<dbReference type="Gene3D" id="3.40.50.300">
    <property type="entry name" value="P-loop containing nucleotide triphosphate hydrolases"/>
    <property type="match status" value="1"/>
</dbReference>
<evidence type="ECO:0000259" key="2">
    <source>
        <dbReference type="Pfam" id="PF05707"/>
    </source>
</evidence>
<keyword evidence="1" id="KW-0472">Membrane</keyword>
<keyword evidence="1" id="KW-1133">Transmembrane helix</keyword>
<feature type="domain" description="Zona occludens toxin N-terminal" evidence="2">
    <location>
        <begin position="84"/>
        <end position="172"/>
    </location>
</feature>
<evidence type="ECO:0000313" key="3">
    <source>
        <dbReference type="EMBL" id="ENZ05832.1"/>
    </source>
</evidence>
<reference evidence="3 4" key="1">
    <citation type="submission" date="2013-01" db="EMBL/GenBank/DDBJ databases">
        <title>The Genome Sequence of Clostridium clostridioforme 90A8.</title>
        <authorList>
            <consortium name="The Broad Institute Genome Sequencing Platform"/>
            <person name="Earl A."/>
            <person name="Ward D."/>
            <person name="Feldgarden M."/>
            <person name="Gevers D."/>
            <person name="Courvalin P."/>
            <person name="Lambert T."/>
            <person name="Walker B."/>
            <person name="Young S.K."/>
            <person name="Zeng Q."/>
            <person name="Gargeya S."/>
            <person name="Fitzgerald M."/>
            <person name="Haas B."/>
            <person name="Abouelleil A."/>
            <person name="Alvarado L."/>
            <person name="Arachchi H.M."/>
            <person name="Berlin A.M."/>
            <person name="Chapman S.B."/>
            <person name="Dewar J."/>
            <person name="Goldberg J."/>
            <person name="Griggs A."/>
            <person name="Gujja S."/>
            <person name="Hansen M."/>
            <person name="Howarth C."/>
            <person name="Imamovic A."/>
            <person name="Larimer J."/>
            <person name="McCowan C."/>
            <person name="Murphy C."/>
            <person name="Neiman D."/>
            <person name="Pearson M."/>
            <person name="Priest M."/>
            <person name="Roberts A."/>
            <person name="Saif S."/>
            <person name="Shea T."/>
            <person name="Sisk P."/>
            <person name="Sykes S."/>
            <person name="Wortman J."/>
            <person name="Nusbaum C."/>
            <person name="Birren B."/>
        </authorList>
    </citation>
    <scope>NUCLEOTIDE SEQUENCE [LARGE SCALE GENOMIC DNA]</scope>
    <source>
        <strain evidence="3 4">90A8</strain>
    </source>
</reference>
<dbReference type="InterPro" id="IPR008900">
    <property type="entry name" value="Zot_N"/>
</dbReference>
<comment type="caution">
    <text evidence="3">The sequence shown here is derived from an EMBL/GenBank/DDBJ whole genome shotgun (WGS) entry which is preliminary data.</text>
</comment>
<name>A0A0E2HFC4_9FIRM</name>
<dbReference type="HOGENOM" id="CLU_1101380_0_0_9"/>
<evidence type="ECO:0000256" key="1">
    <source>
        <dbReference type="SAM" id="Phobius"/>
    </source>
</evidence>
<accession>A0A0E2HFC4</accession>
<dbReference type="InterPro" id="IPR027417">
    <property type="entry name" value="P-loop_NTPase"/>
</dbReference>
<organism evidence="3 4">
    <name type="scientific">[Clostridium] clostridioforme 90A8</name>
    <dbReference type="NCBI Taxonomy" id="999408"/>
    <lineage>
        <taxon>Bacteria</taxon>
        <taxon>Bacillati</taxon>
        <taxon>Bacillota</taxon>
        <taxon>Clostridia</taxon>
        <taxon>Lachnospirales</taxon>
        <taxon>Lachnospiraceae</taxon>
        <taxon>Enterocloster</taxon>
    </lineage>
</organism>
<dbReference type="PATRIC" id="fig|999408.3.peg.6014"/>
<dbReference type="AlphaFoldDB" id="A0A0E2HFC4"/>
<gene>
    <name evidence="3" type="ORF">HMPREF1090_05610</name>
</gene>
<protein>
    <recommendedName>
        <fullName evidence="2">Zona occludens toxin N-terminal domain-containing protein</fullName>
    </recommendedName>
</protein>
<dbReference type="Pfam" id="PF05707">
    <property type="entry name" value="Zot"/>
    <property type="match status" value="1"/>
</dbReference>
<proteinExistence type="predicted"/>
<evidence type="ECO:0000313" key="4">
    <source>
        <dbReference type="Proteomes" id="UP000013085"/>
    </source>
</evidence>
<feature type="transmembrane region" description="Helical" evidence="1">
    <location>
        <begin position="6"/>
        <end position="24"/>
    </location>
</feature>
<keyword evidence="1" id="KW-0812">Transmembrane</keyword>
<dbReference type="EMBL" id="AGYR01000078">
    <property type="protein sequence ID" value="ENZ05832.1"/>
    <property type="molecule type" value="Genomic_DNA"/>
</dbReference>
<sequence length="261" mass="30832">MYALSVLLFGFGLFWIVFFAYHFFKYRNPYKLFMVFGKKGSGKTTLMCKMALKYRKKGWHVYSNVHIPGTYHFDTVDIGVAHFPENSILLIDEVGLVWDNRNFKSFPEHVKVYFKYQRQYKHIVYLFSQSFDVDKKIRDLTDHLYIIHNFLNCFSIARRITKTVAVVHADKSASGESKIVDDYNIDSLLLAPFGSVRFTYIPKYVKYFNSYNPPQLPEKEFEYMPFPELVKQGKLGALRRAMAGGRVQLHEVVRKWNRKKR</sequence>
<dbReference type="Proteomes" id="UP000013085">
    <property type="component" value="Unassembled WGS sequence"/>
</dbReference>
<dbReference type="RefSeq" id="WP_002567662.1">
    <property type="nucleotide sequence ID" value="NZ_KB851000.1"/>
</dbReference>